<protein>
    <submittedName>
        <fullName evidence="1">Uncharacterized protein</fullName>
    </submittedName>
</protein>
<accession>A0AAG5CRJ7</accession>
<name>A0AAG5CRJ7_ANOAO</name>
<reference evidence="1" key="1">
    <citation type="submission" date="2024-04" db="UniProtKB">
        <authorList>
            <consortium name="EnsemblMetazoa"/>
        </authorList>
    </citation>
    <scope>IDENTIFICATION</scope>
    <source>
        <strain evidence="1">EBRO</strain>
    </source>
</reference>
<dbReference type="EnsemblMetazoa" id="ENSAATROPT001508">
    <property type="protein sequence ID" value="ENSAATROPP001452"/>
    <property type="gene ID" value="ENSAATROPG001196"/>
</dbReference>
<evidence type="ECO:0000313" key="2">
    <source>
        <dbReference type="Proteomes" id="UP000075880"/>
    </source>
</evidence>
<sequence length="207" mass="22798">MISHSRSLSFSFSLSLSSSRLICLYTSQSSSRMPKSSLPFSFRARWEIIRIRSCAAAVRRLAKSCFRWRRACRFSRMASRFRRVSSTHSSIVIFGGGCRSFSVSGGGTELPTTGVFIFTRVLSIRELTVIIMRFKSPASLRLCSASASRMSSPSSADSSNCCNCPSSSSSCAKRSSRRLALISARRLEFSFFFSTFCSVDSVGATVV</sequence>
<proteinExistence type="predicted"/>
<organism evidence="1 2">
    <name type="scientific">Anopheles atroparvus</name>
    <name type="common">European mosquito</name>
    <dbReference type="NCBI Taxonomy" id="41427"/>
    <lineage>
        <taxon>Eukaryota</taxon>
        <taxon>Metazoa</taxon>
        <taxon>Ecdysozoa</taxon>
        <taxon>Arthropoda</taxon>
        <taxon>Hexapoda</taxon>
        <taxon>Insecta</taxon>
        <taxon>Pterygota</taxon>
        <taxon>Neoptera</taxon>
        <taxon>Endopterygota</taxon>
        <taxon>Diptera</taxon>
        <taxon>Nematocera</taxon>
        <taxon>Culicoidea</taxon>
        <taxon>Culicidae</taxon>
        <taxon>Anophelinae</taxon>
        <taxon>Anopheles</taxon>
    </lineage>
</organism>
<dbReference type="AlphaFoldDB" id="A0AAG5CRJ7"/>
<dbReference type="Proteomes" id="UP000075880">
    <property type="component" value="Unassembled WGS sequence"/>
</dbReference>
<keyword evidence="2" id="KW-1185">Reference proteome</keyword>
<evidence type="ECO:0000313" key="1">
    <source>
        <dbReference type="EnsemblMetazoa" id="ENSAATROPP001452"/>
    </source>
</evidence>